<feature type="compositionally biased region" description="Basic and acidic residues" evidence="1">
    <location>
        <begin position="334"/>
        <end position="344"/>
    </location>
</feature>
<reference evidence="2" key="2">
    <citation type="submission" date="2023-02" db="EMBL/GenBank/DDBJ databases">
        <authorList>
            <consortium name="DOE Joint Genome Institute"/>
            <person name="Mondo S.J."/>
            <person name="Chang Y."/>
            <person name="Wang Y."/>
            <person name="Ahrendt S."/>
            <person name="Andreopoulos W."/>
            <person name="Barry K."/>
            <person name="Beard J."/>
            <person name="Benny G.L."/>
            <person name="Blankenship S."/>
            <person name="Bonito G."/>
            <person name="Cuomo C."/>
            <person name="Desiro A."/>
            <person name="Gervers K.A."/>
            <person name="Hundley H."/>
            <person name="Kuo A."/>
            <person name="LaButti K."/>
            <person name="Lang B.F."/>
            <person name="Lipzen A."/>
            <person name="O'Donnell K."/>
            <person name="Pangilinan J."/>
            <person name="Reynolds N."/>
            <person name="Sandor L."/>
            <person name="Smith M.W."/>
            <person name="Tsang A."/>
            <person name="Grigoriev I.V."/>
            <person name="Stajich J.E."/>
            <person name="Spatafora J.W."/>
        </authorList>
    </citation>
    <scope>NUCLEOTIDE SEQUENCE</scope>
    <source>
        <strain evidence="2">RSA 2281</strain>
    </source>
</reference>
<feature type="compositionally biased region" description="Acidic residues" evidence="1">
    <location>
        <begin position="345"/>
        <end position="356"/>
    </location>
</feature>
<reference evidence="2" key="1">
    <citation type="journal article" date="2022" name="IScience">
        <title>Evolution of zygomycete secretomes and the origins of terrestrial fungal ecologies.</title>
        <authorList>
            <person name="Chang Y."/>
            <person name="Wang Y."/>
            <person name="Mondo S."/>
            <person name="Ahrendt S."/>
            <person name="Andreopoulos W."/>
            <person name="Barry K."/>
            <person name="Beard J."/>
            <person name="Benny G.L."/>
            <person name="Blankenship S."/>
            <person name="Bonito G."/>
            <person name="Cuomo C."/>
            <person name="Desiro A."/>
            <person name="Gervers K.A."/>
            <person name="Hundley H."/>
            <person name="Kuo A."/>
            <person name="LaButti K."/>
            <person name="Lang B.F."/>
            <person name="Lipzen A."/>
            <person name="O'Donnell K."/>
            <person name="Pangilinan J."/>
            <person name="Reynolds N."/>
            <person name="Sandor L."/>
            <person name="Smith M.E."/>
            <person name="Tsang A."/>
            <person name="Grigoriev I.V."/>
            <person name="Stajich J.E."/>
            <person name="Spatafora J.W."/>
        </authorList>
    </citation>
    <scope>NUCLEOTIDE SEQUENCE</scope>
    <source>
        <strain evidence="2">RSA 2281</strain>
    </source>
</reference>
<dbReference type="Proteomes" id="UP001209540">
    <property type="component" value="Unassembled WGS sequence"/>
</dbReference>
<accession>A0AAD5PE81</accession>
<organism evidence="2 3">
    <name type="scientific">Phascolomyces articulosus</name>
    <dbReference type="NCBI Taxonomy" id="60185"/>
    <lineage>
        <taxon>Eukaryota</taxon>
        <taxon>Fungi</taxon>
        <taxon>Fungi incertae sedis</taxon>
        <taxon>Mucoromycota</taxon>
        <taxon>Mucoromycotina</taxon>
        <taxon>Mucoromycetes</taxon>
        <taxon>Mucorales</taxon>
        <taxon>Lichtheimiaceae</taxon>
        <taxon>Phascolomyces</taxon>
    </lineage>
</organism>
<sequence length="356" mass="39521">MRPDEHKKKDSRRYQARKKNQGDATAAEVAERRRIAAAKARDTGTSVAAIRRRNGELPSLQQVRESAEATAKIKSSRFTRRKIVSNQDRYTEISEQDAMLQDAELGIDRETTDLVAMLEEKQQDETEAGSTYFKFKGEDIDTSLLEKQDQSMFQVNFDLYEELLGQVNCLHILGLDESDAALVDAAFGEQPMMPSKPIVPAFSKTAQGLVLFNQKPKVDNNKSPESPVDGIYLRNERKQHHPNTISSSSSVPMTTTTTTKQNQDNDDKDLDELLSMESSTTKDTPVRAVPIPTSSPPVPTTTSIPSKIKTPAAASSPSIPKPRTLPRPSSSGMKKQEQQKSTNKDDDEAWLDDILG</sequence>
<feature type="compositionally biased region" description="Basic residues" evidence="1">
    <location>
        <begin position="9"/>
        <end position="19"/>
    </location>
</feature>
<gene>
    <name evidence="2" type="ORF">BDA99DRAFT_559482</name>
</gene>
<feature type="region of interest" description="Disordered" evidence="1">
    <location>
        <begin position="235"/>
        <end position="356"/>
    </location>
</feature>
<evidence type="ECO:0000313" key="2">
    <source>
        <dbReference type="EMBL" id="KAI9264192.1"/>
    </source>
</evidence>
<keyword evidence="3" id="KW-1185">Reference proteome</keyword>
<comment type="caution">
    <text evidence="2">The sequence shown here is derived from an EMBL/GenBank/DDBJ whole genome shotgun (WGS) entry which is preliminary data.</text>
</comment>
<protein>
    <submittedName>
        <fullName evidence="2">Uncharacterized protein</fullName>
    </submittedName>
</protein>
<proteinExistence type="predicted"/>
<name>A0AAD5PE81_9FUNG</name>
<dbReference type="AlphaFoldDB" id="A0AAD5PE81"/>
<feature type="compositionally biased region" description="Acidic residues" evidence="1">
    <location>
        <begin position="264"/>
        <end position="274"/>
    </location>
</feature>
<dbReference type="EMBL" id="JAIXMP010000012">
    <property type="protein sequence ID" value="KAI9264192.1"/>
    <property type="molecule type" value="Genomic_DNA"/>
</dbReference>
<feature type="region of interest" description="Disordered" evidence="1">
    <location>
        <begin position="1"/>
        <end position="30"/>
    </location>
</feature>
<evidence type="ECO:0000313" key="3">
    <source>
        <dbReference type="Proteomes" id="UP001209540"/>
    </source>
</evidence>
<feature type="compositionally biased region" description="Low complexity" evidence="1">
    <location>
        <begin position="244"/>
        <end position="262"/>
    </location>
</feature>
<feature type="compositionally biased region" description="Low complexity" evidence="1">
    <location>
        <begin position="300"/>
        <end position="318"/>
    </location>
</feature>
<evidence type="ECO:0000256" key="1">
    <source>
        <dbReference type="SAM" id="MobiDB-lite"/>
    </source>
</evidence>